<protein>
    <submittedName>
        <fullName evidence="1">Uncharacterized protein</fullName>
    </submittedName>
</protein>
<evidence type="ECO:0000313" key="2">
    <source>
        <dbReference type="Proteomes" id="UP000010475"/>
    </source>
</evidence>
<name>K9WTF8_9NOST</name>
<organism evidence="1 2">
    <name type="scientific">Cylindrospermum stagnale PCC 7417</name>
    <dbReference type="NCBI Taxonomy" id="56107"/>
    <lineage>
        <taxon>Bacteria</taxon>
        <taxon>Bacillati</taxon>
        <taxon>Cyanobacteriota</taxon>
        <taxon>Cyanophyceae</taxon>
        <taxon>Nostocales</taxon>
        <taxon>Nostocaceae</taxon>
        <taxon>Cylindrospermum</taxon>
    </lineage>
</organism>
<dbReference type="Proteomes" id="UP000010475">
    <property type="component" value="Chromosome"/>
</dbReference>
<dbReference type="EMBL" id="CP003642">
    <property type="protein sequence ID" value="AFZ23660.1"/>
    <property type="molecule type" value="Genomic_DNA"/>
</dbReference>
<dbReference type="KEGG" id="csg:Cylst_1371"/>
<proteinExistence type="predicted"/>
<evidence type="ECO:0000313" key="1">
    <source>
        <dbReference type="EMBL" id="AFZ23660.1"/>
    </source>
</evidence>
<sequence>MNFSKSRIPNLTSKVITVIEHFTKLSPEKLELSPKIKYA</sequence>
<accession>K9WTF8</accession>
<reference evidence="1 2" key="1">
    <citation type="submission" date="2012-06" db="EMBL/GenBank/DDBJ databases">
        <title>Finished chromosome of genome of Cylindrospermum stagnale PCC 7417.</title>
        <authorList>
            <consortium name="US DOE Joint Genome Institute"/>
            <person name="Gugger M."/>
            <person name="Coursin T."/>
            <person name="Rippka R."/>
            <person name="Tandeau De Marsac N."/>
            <person name="Huntemann M."/>
            <person name="Wei C.-L."/>
            <person name="Han J."/>
            <person name="Detter J.C."/>
            <person name="Han C."/>
            <person name="Tapia R."/>
            <person name="Chen A."/>
            <person name="Kyrpides N."/>
            <person name="Mavromatis K."/>
            <person name="Markowitz V."/>
            <person name="Szeto E."/>
            <person name="Ivanova N."/>
            <person name="Pagani I."/>
            <person name="Pati A."/>
            <person name="Goodwin L."/>
            <person name="Nordberg H.P."/>
            <person name="Cantor M.N."/>
            <person name="Hua S.X."/>
            <person name="Woyke T."/>
            <person name="Kerfeld C.A."/>
        </authorList>
    </citation>
    <scope>NUCLEOTIDE SEQUENCE [LARGE SCALE GENOMIC DNA]</scope>
    <source>
        <strain evidence="1 2">PCC 7417</strain>
    </source>
</reference>
<gene>
    <name evidence="1" type="ORF">Cylst_1371</name>
</gene>
<keyword evidence="2" id="KW-1185">Reference proteome</keyword>
<dbReference type="HOGENOM" id="CLU_3308378_0_0_3"/>
<dbReference type="AlphaFoldDB" id="K9WTF8"/>